<organism evidence="2 3">
    <name type="scientific">Natrinema limicola JCM 13563</name>
    <dbReference type="NCBI Taxonomy" id="1230457"/>
    <lineage>
        <taxon>Archaea</taxon>
        <taxon>Methanobacteriati</taxon>
        <taxon>Methanobacteriota</taxon>
        <taxon>Stenosarchaea group</taxon>
        <taxon>Halobacteria</taxon>
        <taxon>Halobacteriales</taxon>
        <taxon>Natrialbaceae</taxon>
        <taxon>Natrinema</taxon>
    </lineage>
</organism>
<accession>M0CTR1</accession>
<evidence type="ECO:0000259" key="1">
    <source>
        <dbReference type="Pfam" id="PF24281"/>
    </source>
</evidence>
<gene>
    <name evidence="2" type="ORF">C476_00022</name>
</gene>
<proteinExistence type="predicted"/>
<dbReference type="EMBL" id="AOIT01000004">
    <property type="protein sequence ID" value="ELZ26640.1"/>
    <property type="molecule type" value="Genomic_DNA"/>
</dbReference>
<feature type="non-terminal residue" evidence="2">
    <location>
        <position position="1"/>
    </location>
</feature>
<feature type="non-terminal residue" evidence="2">
    <location>
        <position position="91"/>
    </location>
</feature>
<name>M0CTR1_9EURY</name>
<reference evidence="2 3" key="1">
    <citation type="journal article" date="2014" name="PLoS Genet.">
        <title>Phylogenetically driven sequencing of extremely halophilic archaea reveals strategies for static and dynamic osmo-response.</title>
        <authorList>
            <person name="Becker E.A."/>
            <person name="Seitzer P.M."/>
            <person name="Tritt A."/>
            <person name="Larsen D."/>
            <person name="Krusor M."/>
            <person name="Yao A.I."/>
            <person name="Wu D."/>
            <person name="Madern D."/>
            <person name="Eisen J.A."/>
            <person name="Darling A.E."/>
            <person name="Facciotti M.T."/>
        </authorList>
    </citation>
    <scope>NUCLEOTIDE SEQUENCE [LARGE SCALE GENOMIC DNA]</scope>
    <source>
        <strain evidence="2 3">JCM 13563</strain>
    </source>
</reference>
<evidence type="ECO:0000313" key="2">
    <source>
        <dbReference type="EMBL" id="ELZ26640.1"/>
    </source>
</evidence>
<dbReference type="AlphaFoldDB" id="M0CTR1"/>
<keyword evidence="3" id="KW-1185">Reference proteome</keyword>
<dbReference type="Pfam" id="PF24281">
    <property type="entry name" value="HVO_2928_N"/>
    <property type="match status" value="1"/>
</dbReference>
<dbReference type="Proteomes" id="UP000011615">
    <property type="component" value="Unassembled WGS sequence"/>
</dbReference>
<feature type="domain" description="HVO-2928 N-terminal" evidence="1">
    <location>
        <begin position="5"/>
        <end position="90"/>
    </location>
</feature>
<sequence>APVSEYEYTILSSNAESRKIHWLRREGDDPRSIPLVAAKHIGEGLIMRTERRGNQYRWQLLINGTVSVIHEEVSENLREGLSLTVERLGTP</sequence>
<protein>
    <submittedName>
        <fullName evidence="2">Transcriptional regulator</fullName>
    </submittedName>
</protein>
<evidence type="ECO:0000313" key="3">
    <source>
        <dbReference type="Proteomes" id="UP000011615"/>
    </source>
</evidence>
<dbReference type="eggNOG" id="arCOG02274">
    <property type="taxonomic scope" value="Archaea"/>
</dbReference>
<dbReference type="InterPro" id="IPR056529">
    <property type="entry name" value="HVO_2928_N"/>
</dbReference>
<comment type="caution">
    <text evidence="2">The sequence shown here is derived from an EMBL/GenBank/DDBJ whole genome shotgun (WGS) entry which is preliminary data.</text>
</comment>